<dbReference type="Gene3D" id="2.30.110.10">
    <property type="entry name" value="Electron Transport, Fmn-binding Protein, Chain A"/>
    <property type="match status" value="1"/>
</dbReference>
<name>A0A3B0UW86_9ZZZZ</name>
<sequence>MKTKKQFSTEDIEAFKPESKVGLLATVNEAGLPHITLITTIQANGHEEVVWGQFTEGKSKENVLKNPKTGFLIMTLDKNLWRGKTLWRESKKEGSEYIYFNKLPMWRYNSYFGLHTIHYMDLVETTEKASLPLAGIVLSALLTKFSKAATKTNDEEEVMNEWTVKLLNKLDTLKFLSYVAEDGFPVIIPLLQCQAADSHRLVFHPGTYTDELLSIKAGTDVAVFGLTLAMQDVLVRGKFAGYKRQQAVKLGIVDIDWVYNSMPPLVGQIYPSIEMKIVEDFDI</sequence>
<reference evidence="1" key="1">
    <citation type="submission" date="2018-06" db="EMBL/GenBank/DDBJ databases">
        <authorList>
            <person name="Zhirakovskaya E."/>
        </authorList>
    </citation>
    <scope>NUCLEOTIDE SEQUENCE</scope>
</reference>
<dbReference type="EMBL" id="UOET01000550">
    <property type="protein sequence ID" value="VAW30672.1"/>
    <property type="molecule type" value="Genomic_DNA"/>
</dbReference>
<proteinExistence type="predicted"/>
<dbReference type="PANTHER" id="PTHR40660:SF1">
    <property type="entry name" value="5'-PHOSPHATE OXIDASE PUTATIVE DOMAIN-CONTAINING PROTEIN-RELATED"/>
    <property type="match status" value="1"/>
</dbReference>
<dbReference type="SUPFAM" id="SSF50475">
    <property type="entry name" value="FMN-binding split barrel"/>
    <property type="match status" value="1"/>
</dbReference>
<dbReference type="PANTHER" id="PTHR40660">
    <property type="entry name" value="5'-PHOSPHATE OXIDASE PUTATIVE DOMAIN-CONTAINING PROTEIN-RELATED"/>
    <property type="match status" value="1"/>
</dbReference>
<accession>A0A3B0UW86</accession>
<evidence type="ECO:0000313" key="1">
    <source>
        <dbReference type="EMBL" id="VAW30672.1"/>
    </source>
</evidence>
<dbReference type="AlphaFoldDB" id="A0A3B0UW86"/>
<dbReference type="InterPro" id="IPR012349">
    <property type="entry name" value="Split_barrel_FMN-bd"/>
</dbReference>
<gene>
    <name evidence="1" type="ORF">MNBD_BACTEROID07-1660</name>
</gene>
<organism evidence="1">
    <name type="scientific">hydrothermal vent metagenome</name>
    <dbReference type="NCBI Taxonomy" id="652676"/>
    <lineage>
        <taxon>unclassified sequences</taxon>
        <taxon>metagenomes</taxon>
        <taxon>ecological metagenomes</taxon>
    </lineage>
</organism>
<protein>
    <submittedName>
        <fullName evidence="1">Uncharacterized protein</fullName>
    </submittedName>
</protein>